<protein>
    <recommendedName>
        <fullName evidence="7">F-box/LRR-repeat protein 16</fullName>
    </recommendedName>
    <alternativeName>
        <fullName evidence="8">F-box and leucine-rich repeat protein 16</fullName>
    </alternativeName>
</protein>
<dbReference type="STRING" id="33528.ENSGAFP00000008089"/>
<evidence type="ECO:0000256" key="2">
    <source>
        <dbReference type="ARBA" id="ARBA00022481"/>
    </source>
</evidence>
<dbReference type="CDD" id="cd22127">
    <property type="entry name" value="F-box_FBXL16"/>
    <property type="match status" value="1"/>
</dbReference>
<proteinExistence type="predicted"/>
<keyword evidence="4" id="KW-0677">Repeat</keyword>
<dbReference type="SUPFAM" id="SSF52047">
    <property type="entry name" value="RNI-like"/>
    <property type="match status" value="1"/>
</dbReference>
<feature type="domain" description="F-box/LRR-repeat protein 15-like leucin rich repeat" evidence="10">
    <location>
        <begin position="488"/>
        <end position="594"/>
    </location>
</feature>
<feature type="region of interest" description="Disordered" evidence="9">
    <location>
        <begin position="206"/>
        <end position="236"/>
    </location>
</feature>
<keyword evidence="3" id="KW-0433">Leucine-rich repeat</keyword>
<dbReference type="SMART" id="SM00367">
    <property type="entry name" value="LRR_CC"/>
    <property type="match status" value="8"/>
</dbReference>
<dbReference type="FunFam" id="3.80.10.10:FF:000733">
    <property type="entry name" value="F-box/LRR-repeat protein 16"/>
    <property type="match status" value="1"/>
</dbReference>
<dbReference type="GO" id="GO:0031146">
    <property type="term" value="P:SCF-dependent proteasomal ubiquitin-dependent protein catabolic process"/>
    <property type="evidence" value="ECO:0007669"/>
    <property type="project" value="TreeGrafter"/>
</dbReference>
<dbReference type="GO" id="GO:0005737">
    <property type="term" value="C:cytoplasm"/>
    <property type="evidence" value="ECO:0007669"/>
    <property type="project" value="UniProtKB-ARBA"/>
</dbReference>
<dbReference type="AlphaFoldDB" id="A0A315W2U3"/>
<dbReference type="PANTHER" id="PTHR13318:SF193">
    <property type="entry name" value="F-BOX_LRR-REPEAT PROTEIN 16"/>
    <property type="match status" value="1"/>
</dbReference>
<dbReference type="Proteomes" id="UP000250572">
    <property type="component" value="Unassembled WGS sequence"/>
</dbReference>
<evidence type="ECO:0000313" key="12">
    <source>
        <dbReference type="Proteomes" id="UP000250572"/>
    </source>
</evidence>
<dbReference type="InterPro" id="IPR006553">
    <property type="entry name" value="Leu-rich_rpt_Cys-con_subtyp"/>
</dbReference>
<dbReference type="Pfam" id="PF25372">
    <property type="entry name" value="DUF7885"/>
    <property type="match status" value="1"/>
</dbReference>
<evidence type="ECO:0000256" key="6">
    <source>
        <dbReference type="ARBA" id="ARBA00062674"/>
    </source>
</evidence>
<evidence type="ECO:0000256" key="3">
    <source>
        <dbReference type="ARBA" id="ARBA00022614"/>
    </source>
</evidence>
<evidence type="ECO:0000259" key="10">
    <source>
        <dbReference type="Pfam" id="PF25372"/>
    </source>
</evidence>
<comment type="function">
    <text evidence="1">Substrate-recognition component of the SCF (SKP1-CUL1-F-box protein)-type E3 ubiquitin ligase complex.</text>
</comment>
<comment type="subunit">
    <text evidence="6">Interacts with SKP1 and CUL1.</text>
</comment>
<evidence type="ECO:0000256" key="5">
    <source>
        <dbReference type="ARBA" id="ARBA00022786"/>
    </source>
</evidence>
<dbReference type="SUPFAM" id="SSF81383">
    <property type="entry name" value="F-box domain"/>
    <property type="match status" value="1"/>
</dbReference>
<dbReference type="InterPro" id="IPR057207">
    <property type="entry name" value="FBXL15_LRR"/>
</dbReference>
<keyword evidence="12" id="KW-1185">Reference proteome</keyword>
<sequence>MVVGDGSSIHTAATVPWRSGGDCRGTGLLPAGKETGCSASLCTRPGPLVSMLCSSLLLLRAGSASALLIALEVLMPLKWAFVGSCGGAGAAHDPPMEALVLHTDVTGCQVVLFDFPGMSTGKKPRKLMKRLRNPPAFENLVGSNRRFPMLNMSTPSELKSPCMTRNGMVKLPPSQPNGLGSASITKGTPAAKNRLCQSSSVPSILPPPPSSLPYHHHLHHLDNPGMPHTTAPLLPSDLEPGKPLVGLKPSLRQLPPLTLPKPILLERQLVLDEKLLNRLLWYFTTAEKCVLAQVCKTWRKVLYQPKFWEGVTPILHAKELYNILPNGEKEFVSLQAFALRGFQSFCLVGVSDLDICEFIDNYPLSKKGVRSLSLKRSTITDAGLEVMLEQMQGLMHLELSGCNDFTEAGLWSSLNARLTSLSVSDCINVADDAIAAISQLLPNLSELSLQAYHVTDTAMAYFTAKQLHNRHENVSQGYTTHTLRLQSCWEITNHGVVNMVHSLPNLTALSLSGCSKITDDGVELVAENLRKLRSLDLSWCPRITDMALEYIACDLHKLEELVLDRCVRITDTGLGYLSTMSSLRSLYLRWCCQVQDFGLQHLFGMRSLRLLSLAGCPLLTTTGLSGLIQLQELEELELTNCPGATAELFKYYAQHLPHCMVIE</sequence>
<dbReference type="EMBL" id="NHOQ01000420">
    <property type="protein sequence ID" value="PWA30286.1"/>
    <property type="molecule type" value="Genomic_DNA"/>
</dbReference>
<evidence type="ECO:0000256" key="8">
    <source>
        <dbReference type="ARBA" id="ARBA00080414"/>
    </source>
</evidence>
<gene>
    <name evidence="11" type="ORF">CCH79_00015714</name>
</gene>
<accession>A0A315W2U3</accession>
<evidence type="ECO:0000256" key="1">
    <source>
        <dbReference type="ARBA" id="ARBA00003437"/>
    </source>
</evidence>
<keyword evidence="5" id="KW-0833">Ubl conjugation pathway</keyword>
<evidence type="ECO:0000313" key="11">
    <source>
        <dbReference type="EMBL" id="PWA30286.1"/>
    </source>
</evidence>
<keyword evidence="2" id="KW-0488">Methylation</keyword>
<evidence type="ECO:0000256" key="9">
    <source>
        <dbReference type="SAM" id="MobiDB-lite"/>
    </source>
</evidence>
<dbReference type="InterPro" id="IPR032675">
    <property type="entry name" value="LRR_dom_sf"/>
</dbReference>
<evidence type="ECO:0000256" key="4">
    <source>
        <dbReference type="ARBA" id="ARBA00022737"/>
    </source>
</evidence>
<comment type="caution">
    <text evidence="11">The sequence shown here is derived from an EMBL/GenBank/DDBJ whole genome shotgun (WGS) entry which is preliminary data.</text>
</comment>
<name>A0A315W2U3_GAMAF</name>
<dbReference type="InterPro" id="IPR036047">
    <property type="entry name" value="F-box-like_dom_sf"/>
</dbReference>
<evidence type="ECO:0000256" key="7">
    <source>
        <dbReference type="ARBA" id="ARBA00074003"/>
    </source>
</evidence>
<dbReference type="PANTHER" id="PTHR13318">
    <property type="entry name" value="PARTNER OF PAIRED, ISOFORM B-RELATED"/>
    <property type="match status" value="1"/>
</dbReference>
<organism evidence="11 12">
    <name type="scientific">Gambusia affinis</name>
    <name type="common">Western mosquitofish</name>
    <name type="synonym">Heterandria affinis</name>
    <dbReference type="NCBI Taxonomy" id="33528"/>
    <lineage>
        <taxon>Eukaryota</taxon>
        <taxon>Metazoa</taxon>
        <taxon>Chordata</taxon>
        <taxon>Craniata</taxon>
        <taxon>Vertebrata</taxon>
        <taxon>Euteleostomi</taxon>
        <taxon>Actinopterygii</taxon>
        <taxon>Neopterygii</taxon>
        <taxon>Teleostei</taxon>
        <taxon>Neoteleostei</taxon>
        <taxon>Acanthomorphata</taxon>
        <taxon>Ovalentaria</taxon>
        <taxon>Atherinomorphae</taxon>
        <taxon>Cyprinodontiformes</taxon>
        <taxon>Poeciliidae</taxon>
        <taxon>Poeciliinae</taxon>
        <taxon>Gambusia</taxon>
    </lineage>
</organism>
<dbReference type="FunFam" id="3.80.10.10:FF:000262">
    <property type="entry name" value="F-box/LRR-repeat protein 16"/>
    <property type="match status" value="1"/>
</dbReference>
<dbReference type="GO" id="GO:0019005">
    <property type="term" value="C:SCF ubiquitin ligase complex"/>
    <property type="evidence" value="ECO:0007669"/>
    <property type="project" value="TreeGrafter"/>
</dbReference>
<dbReference type="Gene3D" id="3.80.10.10">
    <property type="entry name" value="Ribonuclease Inhibitor"/>
    <property type="match status" value="2"/>
</dbReference>
<reference evidence="11 12" key="1">
    <citation type="journal article" date="2018" name="G3 (Bethesda)">
        <title>A High-Quality Reference Genome for the Invasive Mosquitofish Gambusia affinis Using a Chicago Library.</title>
        <authorList>
            <person name="Hoffberg S.L."/>
            <person name="Troendle N.J."/>
            <person name="Glenn T.C."/>
            <person name="Mahmud O."/>
            <person name="Louha S."/>
            <person name="Chalopin D."/>
            <person name="Bennetzen J.L."/>
            <person name="Mauricio R."/>
        </authorList>
    </citation>
    <scope>NUCLEOTIDE SEQUENCE [LARGE SCALE GENOMIC DNA]</scope>
    <source>
        <strain evidence="11">NE01/NJP1002.9</strain>
        <tissue evidence="11">Muscle</tissue>
    </source>
</reference>